<dbReference type="PANTHER" id="PTHR10766">
    <property type="entry name" value="TRANSMEMBRANE 9 SUPERFAMILY PROTEIN"/>
    <property type="match status" value="1"/>
</dbReference>
<keyword evidence="12" id="KW-1185">Reference proteome</keyword>
<dbReference type="OrthoDB" id="1666796at2759"/>
<feature type="signal peptide" evidence="10">
    <location>
        <begin position="1"/>
        <end position="37"/>
    </location>
</feature>
<keyword evidence="6" id="KW-0967">Endosome</keyword>
<dbReference type="GO" id="GO:0010008">
    <property type="term" value="C:endosome membrane"/>
    <property type="evidence" value="ECO:0007669"/>
    <property type="project" value="UniProtKB-SubCell"/>
</dbReference>
<evidence type="ECO:0000256" key="3">
    <source>
        <dbReference type="ARBA" id="ARBA00005227"/>
    </source>
</evidence>
<accession>A0A0D2JAZ5</accession>
<keyword evidence="4" id="KW-0812">Transmembrane</keyword>
<evidence type="ECO:0000256" key="1">
    <source>
        <dbReference type="ARBA" id="ARBA00004337"/>
    </source>
</evidence>
<keyword evidence="7" id="KW-1133">Transmembrane helix</keyword>
<keyword evidence="5 10" id="KW-0732">Signal</keyword>
<evidence type="ECO:0000256" key="9">
    <source>
        <dbReference type="RuleBase" id="RU363079"/>
    </source>
</evidence>
<name>A0A0D2JAZ5_9CHLO</name>
<dbReference type="KEGG" id="mng:MNEG_11043"/>
<evidence type="ECO:0000256" key="4">
    <source>
        <dbReference type="ARBA" id="ARBA00022692"/>
    </source>
</evidence>
<evidence type="ECO:0000313" key="11">
    <source>
        <dbReference type="EMBL" id="KIY96917.1"/>
    </source>
</evidence>
<dbReference type="GO" id="GO:0000139">
    <property type="term" value="C:Golgi membrane"/>
    <property type="evidence" value="ECO:0007669"/>
    <property type="project" value="UniProtKB-SubCell"/>
</dbReference>
<dbReference type="EMBL" id="KK102787">
    <property type="protein sequence ID" value="KIY96917.1"/>
    <property type="molecule type" value="Genomic_DNA"/>
</dbReference>
<evidence type="ECO:0000256" key="10">
    <source>
        <dbReference type="SAM" id="SignalP"/>
    </source>
</evidence>
<proteinExistence type="inferred from homology"/>
<dbReference type="AlphaFoldDB" id="A0A0D2JAZ5"/>
<evidence type="ECO:0000256" key="2">
    <source>
        <dbReference type="ARBA" id="ARBA00004653"/>
    </source>
</evidence>
<reference evidence="11 12" key="1">
    <citation type="journal article" date="2013" name="BMC Genomics">
        <title>Reconstruction of the lipid metabolism for the microalga Monoraphidium neglectum from its genome sequence reveals characteristics suitable for biofuel production.</title>
        <authorList>
            <person name="Bogen C."/>
            <person name="Al-Dilaimi A."/>
            <person name="Albersmeier A."/>
            <person name="Wichmann J."/>
            <person name="Grundmann M."/>
            <person name="Rupp O."/>
            <person name="Lauersen K.J."/>
            <person name="Blifernez-Klassen O."/>
            <person name="Kalinowski J."/>
            <person name="Goesmann A."/>
            <person name="Mussgnug J.H."/>
            <person name="Kruse O."/>
        </authorList>
    </citation>
    <scope>NUCLEOTIDE SEQUENCE [LARGE SCALE GENOMIC DNA]</scope>
    <source>
        <strain evidence="11 12">SAG 48.87</strain>
    </source>
</reference>
<protein>
    <recommendedName>
        <fullName evidence="9">Transmembrane 9 superfamily member</fullName>
    </recommendedName>
</protein>
<organism evidence="11 12">
    <name type="scientific">Monoraphidium neglectum</name>
    <dbReference type="NCBI Taxonomy" id="145388"/>
    <lineage>
        <taxon>Eukaryota</taxon>
        <taxon>Viridiplantae</taxon>
        <taxon>Chlorophyta</taxon>
        <taxon>core chlorophytes</taxon>
        <taxon>Chlorophyceae</taxon>
        <taxon>CS clade</taxon>
        <taxon>Sphaeropleales</taxon>
        <taxon>Selenastraceae</taxon>
        <taxon>Monoraphidium</taxon>
    </lineage>
</organism>
<gene>
    <name evidence="11" type="ORF">MNEG_11043</name>
</gene>
<dbReference type="RefSeq" id="XP_013895937.1">
    <property type="nucleotide sequence ID" value="XM_014040483.1"/>
</dbReference>
<feature type="chain" id="PRO_5002255932" description="Transmembrane 9 superfamily member" evidence="10">
    <location>
        <begin position="38"/>
        <end position="143"/>
    </location>
</feature>
<dbReference type="Proteomes" id="UP000054498">
    <property type="component" value="Unassembled WGS sequence"/>
</dbReference>
<evidence type="ECO:0000256" key="5">
    <source>
        <dbReference type="ARBA" id="ARBA00022729"/>
    </source>
</evidence>
<dbReference type="Pfam" id="PF02990">
    <property type="entry name" value="EMP70"/>
    <property type="match status" value="1"/>
</dbReference>
<dbReference type="InterPro" id="IPR004240">
    <property type="entry name" value="EMP70"/>
</dbReference>
<comment type="similarity">
    <text evidence="3 9">Belongs to the nonaspanin (TM9SF) (TC 9.A.2) family.</text>
</comment>
<dbReference type="GO" id="GO:0072657">
    <property type="term" value="P:protein localization to membrane"/>
    <property type="evidence" value="ECO:0007669"/>
    <property type="project" value="TreeGrafter"/>
</dbReference>
<keyword evidence="8" id="KW-0472">Membrane</keyword>
<comment type="subcellular location">
    <subcellularLocation>
        <location evidence="1">Endosome membrane</location>
        <topology evidence="1">Multi-pass membrane protein</topology>
    </subcellularLocation>
    <subcellularLocation>
        <location evidence="2">Golgi apparatus membrane</location>
        <topology evidence="2">Multi-pass membrane protein</topology>
    </subcellularLocation>
</comment>
<dbReference type="GeneID" id="25728266"/>
<evidence type="ECO:0000256" key="6">
    <source>
        <dbReference type="ARBA" id="ARBA00022753"/>
    </source>
</evidence>
<evidence type="ECO:0000256" key="8">
    <source>
        <dbReference type="ARBA" id="ARBA00023136"/>
    </source>
</evidence>
<dbReference type="PANTHER" id="PTHR10766:SF111">
    <property type="entry name" value="TRANSMEMBRANE 9 SUPERFAMILY MEMBER 2"/>
    <property type="match status" value="1"/>
</dbReference>
<dbReference type="STRING" id="145388.A0A0D2JAZ5"/>
<evidence type="ECO:0000313" key="12">
    <source>
        <dbReference type="Proteomes" id="UP000054498"/>
    </source>
</evidence>
<evidence type="ECO:0000256" key="7">
    <source>
        <dbReference type="ARBA" id="ARBA00022989"/>
    </source>
</evidence>
<sequence>MVSRAAALLLLLLGPLGQTLVVPSALLLLALPQGALAFYLPGVAPQDFKKKDPITLKVNKLSSVKTQLPYEYYSLPYCRPEKIVPFAENLGEVLRGDRIENSLYQLSMRQDEQCKVLCRIQALSAAQAKAFVDKIADDYKVNM</sequence>